<dbReference type="Proteomes" id="UP000612055">
    <property type="component" value="Unassembled WGS sequence"/>
</dbReference>
<name>A0A835Y4N6_9CHLO</name>
<evidence type="ECO:0000313" key="1">
    <source>
        <dbReference type="EMBL" id="KAG2492440.1"/>
    </source>
</evidence>
<dbReference type="AlphaFoldDB" id="A0A835Y4N6"/>
<gene>
    <name evidence="1" type="ORF">HYH03_009383</name>
</gene>
<sequence>MLLLRTRGAPSSRHVHPWSVLRLPSLLWTWASSSARRCVWSRGACSPPRPPFFLTSTLCGVEPTFPSAPSLGLVGKPAAPALPFPEALAKAKTLRLILPTGPRPRLIRGVVWVCV</sequence>
<reference evidence="1" key="1">
    <citation type="journal article" date="2020" name="bioRxiv">
        <title>Comparative genomics of Chlamydomonas.</title>
        <authorList>
            <person name="Craig R.J."/>
            <person name="Hasan A.R."/>
            <person name="Ness R.W."/>
            <person name="Keightley P.D."/>
        </authorList>
    </citation>
    <scope>NUCLEOTIDE SEQUENCE</scope>
    <source>
        <strain evidence="1">CCAP 11/70</strain>
    </source>
</reference>
<organism evidence="1 2">
    <name type="scientific">Edaphochlamys debaryana</name>
    <dbReference type="NCBI Taxonomy" id="47281"/>
    <lineage>
        <taxon>Eukaryota</taxon>
        <taxon>Viridiplantae</taxon>
        <taxon>Chlorophyta</taxon>
        <taxon>core chlorophytes</taxon>
        <taxon>Chlorophyceae</taxon>
        <taxon>CS clade</taxon>
        <taxon>Chlamydomonadales</taxon>
        <taxon>Chlamydomonadales incertae sedis</taxon>
        <taxon>Edaphochlamys</taxon>
    </lineage>
</organism>
<protein>
    <submittedName>
        <fullName evidence="1">Uncharacterized protein</fullName>
    </submittedName>
</protein>
<comment type="caution">
    <text evidence="1">The sequence shown here is derived from an EMBL/GenBank/DDBJ whole genome shotgun (WGS) entry which is preliminary data.</text>
</comment>
<accession>A0A835Y4N6</accession>
<proteinExistence type="predicted"/>
<dbReference type="EMBL" id="JAEHOE010000045">
    <property type="protein sequence ID" value="KAG2492440.1"/>
    <property type="molecule type" value="Genomic_DNA"/>
</dbReference>
<evidence type="ECO:0000313" key="2">
    <source>
        <dbReference type="Proteomes" id="UP000612055"/>
    </source>
</evidence>
<keyword evidence="2" id="KW-1185">Reference proteome</keyword>